<dbReference type="Proteomes" id="UP001162889">
    <property type="component" value="Unassembled WGS sequence"/>
</dbReference>
<keyword evidence="4 8" id="KW-0812">Transmembrane</keyword>
<dbReference type="Proteomes" id="UP001155901">
    <property type="component" value="Unassembled WGS sequence"/>
</dbReference>
<sequence length="93" mass="9823">MIETIAFFQKGMLMVIWLSAPPLAVAVVAGVLVSLLQTVLSMQDQALPFSCKLLAVGLTLALAGRWMGLELLSLADQAMQAVATLGYHAAQPP</sequence>
<dbReference type="AlphaFoldDB" id="A0AA41L2I4"/>
<accession>A0AA41L2I4</accession>
<keyword evidence="7 8" id="KW-0472">Membrane</keyword>
<evidence type="ECO:0000256" key="5">
    <source>
        <dbReference type="ARBA" id="ARBA00022989"/>
    </source>
</evidence>
<proteinExistence type="inferred from homology"/>
<dbReference type="InterPro" id="IPR002191">
    <property type="entry name" value="Bac_export_3"/>
</dbReference>
<dbReference type="EMBL" id="JALJZU010000009">
    <property type="protein sequence ID" value="MCP2010658.1"/>
    <property type="molecule type" value="Genomic_DNA"/>
</dbReference>
<feature type="transmembrane region" description="Helical" evidence="8">
    <location>
        <begin position="46"/>
        <end position="64"/>
    </location>
</feature>
<reference evidence="10" key="2">
    <citation type="submission" date="2022-03" db="EMBL/GenBank/DDBJ databases">
        <title>Genome Encyclopedia of Bacteria and Archaea VI: Functional Genomics of Type Strains.</title>
        <authorList>
            <person name="Whitman W."/>
        </authorList>
    </citation>
    <scope>NUCLEOTIDE SEQUENCE</scope>
    <source>
        <strain evidence="10">HSC-15S17</strain>
    </source>
</reference>
<dbReference type="PANTHER" id="PTHR34040:SF7">
    <property type="entry name" value="SURFACE PRESENTATION OF ANTIGENS PROTEIN SPAQ"/>
    <property type="match status" value="1"/>
</dbReference>
<dbReference type="PANTHER" id="PTHR34040">
    <property type="entry name" value="FLAGELLAR BIOSYNTHETIC PROTEIN FLIQ"/>
    <property type="match status" value="1"/>
</dbReference>
<evidence type="ECO:0000313" key="12">
    <source>
        <dbReference type="Proteomes" id="UP001162889"/>
    </source>
</evidence>
<evidence type="ECO:0000256" key="3">
    <source>
        <dbReference type="ARBA" id="ARBA00022475"/>
    </source>
</evidence>
<keyword evidence="5 8" id="KW-1133">Transmembrane helix</keyword>
<reference evidence="9" key="1">
    <citation type="submission" date="2021-07" db="EMBL/GenBank/DDBJ databases">
        <title>Characterization of violacein-producing bacteria and related species.</title>
        <authorList>
            <person name="Wilson H.S."/>
            <person name="De Leon M.E."/>
        </authorList>
    </citation>
    <scope>NUCLEOTIDE SEQUENCE</scope>
    <source>
        <strain evidence="9">HSC-15S17</strain>
    </source>
</reference>
<evidence type="ECO:0000313" key="10">
    <source>
        <dbReference type="EMBL" id="MCP2010658.1"/>
    </source>
</evidence>
<evidence type="ECO:0000313" key="11">
    <source>
        <dbReference type="Proteomes" id="UP001155901"/>
    </source>
</evidence>
<comment type="caution">
    <text evidence="9">The sequence shown here is derived from an EMBL/GenBank/DDBJ whole genome shotgun (WGS) entry which is preliminary data.</text>
</comment>
<dbReference type="GO" id="GO:0005886">
    <property type="term" value="C:plasma membrane"/>
    <property type="evidence" value="ECO:0007669"/>
    <property type="project" value="UniProtKB-SubCell"/>
</dbReference>
<evidence type="ECO:0000256" key="8">
    <source>
        <dbReference type="SAM" id="Phobius"/>
    </source>
</evidence>
<keyword evidence="12" id="KW-1185">Reference proteome</keyword>
<dbReference type="Pfam" id="PF01313">
    <property type="entry name" value="Bac_export_3"/>
    <property type="match status" value="1"/>
</dbReference>
<keyword evidence="3" id="KW-1003">Cell membrane</keyword>
<evidence type="ECO:0000256" key="2">
    <source>
        <dbReference type="ARBA" id="ARBA00006156"/>
    </source>
</evidence>
<evidence type="ECO:0000256" key="4">
    <source>
        <dbReference type="ARBA" id="ARBA00022692"/>
    </source>
</evidence>
<comment type="similarity">
    <text evidence="2">Belongs to the FliQ/MopD/SpaQ family.</text>
</comment>
<dbReference type="RefSeq" id="WP_217943223.1">
    <property type="nucleotide sequence ID" value="NZ_JAHTGR010000008.1"/>
</dbReference>
<evidence type="ECO:0000256" key="1">
    <source>
        <dbReference type="ARBA" id="ARBA00004651"/>
    </source>
</evidence>
<evidence type="ECO:0000313" key="9">
    <source>
        <dbReference type="EMBL" id="MBV6322453.1"/>
    </source>
</evidence>
<dbReference type="NCBIfam" id="TIGR01403">
    <property type="entry name" value="fliQ_rel_III"/>
    <property type="match status" value="1"/>
</dbReference>
<feature type="transmembrane region" description="Helical" evidence="8">
    <location>
        <begin position="12"/>
        <end position="40"/>
    </location>
</feature>
<dbReference type="GO" id="GO:0009306">
    <property type="term" value="P:protein secretion"/>
    <property type="evidence" value="ECO:0007669"/>
    <property type="project" value="InterPro"/>
</dbReference>
<protein>
    <submittedName>
        <fullName evidence="10">Type III secretion protein S</fullName>
    </submittedName>
    <submittedName>
        <fullName evidence="9">Type III secretion system export apparatus subunit SctS</fullName>
    </submittedName>
</protein>
<organism evidence="9 11">
    <name type="scientific">Duganella violaceipulchra</name>
    <dbReference type="NCBI Taxonomy" id="2849652"/>
    <lineage>
        <taxon>Bacteria</taxon>
        <taxon>Pseudomonadati</taxon>
        <taxon>Pseudomonadota</taxon>
        <taxon>Betaproteobacteria</taxon>
        <taxon>Burkholderiales</taxon>
        <taxon>Oxalobacteraceae</taxon>
        <taxon>Telluria group</taxon>
        <taxon>Duganella</taxon>
    </lineage>
</organism>
<comment type="subcellular location">
    <subcellularLocation>
        <location evidence="1">Cell membrane</location>
        <topology evidence="1">Multi-pass membrane protein</topology>
    </subcellularLocation>
</comment>
<dbReference type="InterPro" id="IPR006306">
    <property type="entry name" value="T3SS_HrpO"/>
</dbReference>
<evidence type="ECO:0000256" key="6">
    <source>
        <dbReference type="ARBA" id="ARBA00023026"/>
    </source>
</evidence>
<name>A0AA41L2I4_9BURK</name>
<keyword evidence="6" id="KW-0843">Virulence</keyword>
<gene>
    <name evidence="9" type="primary">sctS</name>
    <name evidence="9" type="ORF">KVP70_16040</name>
    <name evidence="10" type="ORF">L1274_004400</name>
</gene>
<evidence type="ECO:0000256" key="7">
    <source>
        <dbReference type="ARBA" id="ARBA00023136"/>
    </source>
</evidence>
<dbReference type="EMBL" id="JAHTGR010000008">
    <property type="protein sequence ID" value="MBV6322453.1"/>
    <property type="molecule type" value="Genomic_DNA"/>
</dbReference>